<dbReference type="Gene3D" id="1.10.357.10">
    <property type="entry name" value="Tetracycline Repressor, domain 2"/>
    <property type="match status" value="1"/>
</dbReference>
<dbReference type="InterPro" id="IPR009057">
    <property type="entry name" value="Homeodomain-like_sf"/>
</dbReference>
<sequence>MTDNPPARRPGRPRREESAEIEHRLVETTMRMLVEHGPSLTMNTIITASGLSRKTVYAHYPNKPALFAAVVRQMLGYALQPLAVPPRARWQESLLSFVEQCLAEVCEPYATAMRRLLMLNSSFFEEARPQIEQVVVRRYLDPLAAYLQSLVDQGILPDQDVGFAAESLTSLILSESHRRFFQGEADDSVDAVQLNRHARRLTALFCGGITSPADL</sequence>
<comment type="caution">
    <text evidence="4">The sequence shown here is derived from an EMBL/GenBank/DDBJ whole genome shotgun (WGS) entry which is preliminary data.</text>
</comment>
<gene>
    <name evidence="4" type="ORF">ACFO3E_12460</name>
</gene>
<keyword evidence="5" id="KW-1185">Reference proteome</keyword>
<evidence type="ECO:0000259" key="3">
    <source>
        <dbReference type="PROSITE" id="PS50977"/>
    </source>
</evidence>
<dbReference type="Pfam" id="PF14246">
    <property type="entry name" value="TetR_C_7"/>
    <property type="match status" value="1"/>
</dbReference>
<feature type="domain" description="HTH tetR-type" evidence="3">
    <location>
        <begin position="19"/>
        <end position="78"/>
    </location>
</feature>
<protein>
    <submittedName>
        <fullName evidence="4">TetR/AcrR family transcriptional regulator</fullName>
    </submittedName>
</protein>
<evidence type="ECO:0000256" key="2">
    <source>
        <dbReference type="PROSITE-ProRule" id="PRU00335"/>
    </source>
</evidence>
<dbReference type="SUPFAM" id="SSF48498">
    <property type="entry name" value="Tetracyclin repressor-like, C-terminal domain"/>
    <property type="match status" value="1"/>
</dbReference>
<evidence type="ECO:0000313" key="4">
    <source>
        <dbReference type="EMBL" id="MFC4595001.1"/>
    </source>
</evidence>
<dbReference type="InterPro" id="IPR001647">
    <property type="entry name" value="HTH_TetR"/>
</dbReference>
<dbReference type="RefSeq" id="WP_197486378.1">
    <property type="nucleotide sequence ID" value="NZ_JBHSFZ010000025.1"/>
</dbReference>
<feature type="DNA-binding region" description="H-T-H motif" evidence="2">
    <location>
        <begin position="41"/>
        <end position="60"/>
    </location>
</feature>
<dbReference type="SUPFAM" id="SSF46689">
    <property type="entry name" value="Homeodomain-like"/>
    <property type="match status" value="1"/>
</dbReference>
<dbReference type="PROSITE" id="PS50977">
    <property type="entry name" value="HTH_TETR_2"/>
    <property type="match status" value="1"/>
</dbReference>
<organism evidence="4 5">
    <name type="scientific">Sphingobium tyrosinilyticum</name>
    <dbReference type="NCBI Taxonomy" id="2715436"/>
    <lineage>
        <taxon>Bacteria</taxon>
        <taxon>Pseudomonadati</taxon>
        <taxon>Pseudomonadota</taxon>
        <taxon>Alphaproteobacteria</taxon>
        <taxon>Sphingomonadales</taxon>
        <taxon>Sphingomonadaceae</taxon>
        <taxon>Sphingobium</taxon>
    </lineage>
</organism>
<evidence type="ECO:0000313" key="5">
    <source>
        <dbReference type="Proteomes" id="UP001595957"/>
    </source>
</evidence>
<name>A0ABV9EZB7_9SPHN</name>
<keyword evidence="1 2" id="KW-0238">DNA-binding</keyword>
<dbReference type="InterPro" id="IPR039536">
    <property type="entry name" value="TetR_C_Proteobacteria"/>
</dbReference>
<accession>A0ABV9EZB7</accession>
<reference evidence="5" key="1">
    <citation type="journal article" date="2019" name="Int. J. Syst. Evol. Microbiol.">
        <title>The Global Catalogue of Microorganisms (GCM) 10K type strain sequencing project: providing services to taxonomists for standard genome sequencing and annotation.</title>
        <authorList>
            <consortium name="The Broad Institute Genomics Platform"/>
            <consortium name="The Broad Institute Genome Sequencing Center for Infectious Disease"/>
            <person name="Wu L."/>
            <person name="Ma J."/>
        </authorList>
    </citation>
    <scope>NUCLEOTIDE SEQUENCE [LARGE SCALE GENOMIC DNA]</scope>
    <source>
        <strain evidence="5">NBRC 103632</strain>
    </source>
</reference>
<dbReference type="InterPro" id="IPR036271">
    <property type="entry name" value="Tet_transcr_reg_TetR-rel_C_sf"/>
</dbReference>
<evidence type="ECO:0000256" key="1">
    <source>
        <dbReference type="ARBA" id="ARBA00023125"/>
    </source>
</evidence>
<dbReference type="PANTHER" id="PTHR30055">
    <property type="entry name" value="HTH-TYPE TRANSCRIPTIONAL REGULATOR RUTR"/>
    <property type="match status" value="1"/>
</dbReference>
<dbReference type="EMBL" id="JBHSFZ010000025">
    <property type="protein sequence ID" value="MFC4595001.1"/>
    <property type="molecule type" value="Genomic_DNA"/>
</dbReference>
<dbReference type="PANTHER" id="PTHR30055:SF146">
    <property type="entry name" value="HTH-TYPE TRANSCRIPTIONAL DUAL REGULATOR CECR"/>
    <property type="match status" value="1"/>
</dbReference>
<proteinExistence type="predicted"/>
<dbReference type="InterPro" id="IPR050109">
    <property type="entry name" value="HTH-type_TetR-like_transc_reg"/>
</dbReference>
<dbReference type="Proteomes" id="UP001595957">
    <property type="component" value="Unassembled WGS sequence"/>
</dbReference>
<dbReference type="Pfam" id="PF00440">
    <property type="entry name" value="TetR_N"/>
    <property type="match status" value="1"/>
</dbReference>